<sequence length="911" mass="102645">MGHATRPEELMNSLLKLRTATRNIANGLGVLALLWSTVVLLGGFVSVLRLKEFWVLTAMSILMASRMLDFIEEVFSEHMMCNNDNIFGQKLARWLTYVEEARIIGILGRLERIRGQTNFRFLQIIFIVMLVPKVILFLCPVLALQFVPFVSLGVSIWRLIRQDYGDADGNIANIAKLTAALDIFYALVLFLCLFVMYWMFLVVLSDESVYSVAALTNKQLGYEKWISKVVQMYYKETKRRYNKDGELPNKWNLIKYGAGLLQSASGDDDDHLWGARILDKLFDKDASVRQELLSSRSSIQNLIGMIGRRGTADNIENRERAARILAHLASDLHITHFPGTLQCICSLLESCNQFSEPQLTCPSSEKIPDEQSRSMETSDHQRDAQILVPIEEDQSGHEQEQADGSSSAGLAQRKRATFLQLLKESPEHLPLLKESREHRQQHDKDVNEWRRFTYRSKGAKELISQGLLILERLTQDEENCTKIRKHQRLLSKIISPLRSQGFPSNVRDKTMVEILRRSLKVVSRLLTTSPGQGSTTRIHQELASNTEAVSNLMGILETGSEVAQELHEQSLEILTELAFDDCFAKPGFGGSACPLNELFNNLLRILLEEDNHTVAAESDREKATRLRGKAGEALARLLPVRMASDANVPDILSRQEAIHLLTKVFNQILSCKMGTTADAVKRSIAEMENLVTEVFNKKMGKNERAKAISKTENLVTVEVISQILCSKMETTAGAAKRAFTRNENMPTEVLDELLSSKMETTVVDILRPLIQGIEKQSEERKFMAAMLSLAVVIYNENVISKEEFARAIPEDASLVKKLMEILKLNNQSMAECLRIVKLTCQVVIAMVQVKPSCIQHFNEHNFKEALTEALETMSDVNDCMLFAGNDRELIKPLTSSLASLVKEAQKLLNTA</sequence>
<feature type="transmembrane region" description="Helical" evidence="2">
    <location>
        <begin position="142"/>
        <end position="160"/>
    </location>
</feature>
<dbReference type="EMBL" id="OZ075118">
    <property type="protein sequence ID" value="CAL5091936.1"/>
    <property type="molecule type" value="Genomic_DNA"/>
</dbReference>
<name>A0ABC9GCB2_9POAL</name>
<evidence type="ECO:0000256" key="2">
    <source>
        <dbReference type="SAM" id="Phobius"/>
    </source>
</evidence>
<evidence type="ECO:0000313" key="4">
    <source>
        <dbReference type="Proteomes" id="UP001497457"/>
    </source>
</evidence>
<dbReference type="PANTHER" id="PTHR33115:SF56">
    <property type="entry name" value="OS05G0239400 PROTEIN"/>
    <property type="match status" value="1"/>
</dbReference>
<keyword evidence="2" id="KW-1133">Transmembrane helix</keyword>
<gene>
    <name evidence="3" type="ORF">URODEC1_LOCUS114644</name>
</gene>
<feature type="transmembrane region" description="Helical" evidence="2">
    <location>
        <begin position="24"/>
        <end position="47"/>
    </location>
</feature>
<evidence type="ECO:0000313" key="3">
    <source>
        <dbReference type="EMBL" id="CAL5091936.1"/>
    </source>
</evidence>
<proteinExistence type="predicted"/>
<dbReference type="SUPFAM" id="SSF48371">
    <property type="entry name" value="ARM repeat"/>
    <property type="match status" value="1"/>
</dbReference>
<dbReference type="PANTHER" id="PTHR33115">
    <property type="entry name" value="ARM REPEAT SUPERFAMILY PROTEIN"/>
    <property type="match status" value="1"/>
</dbReference>
<feature type="region of interest" description="Disordered" evidence="1">
    <location>
        <begin position="391"/>
        <end position="410"/>
    </location>
</feature>
<protein>
    <submittedName>
        <fullName evidence="3">Uncharacterized protein</fullName>
    </submittedName>
</protein>
<keyword evidence="2" id="KW-0472">Membrane</keyword>
<feature type="compositionally biased region" description="Basic and acidic residues" evidence="1">
    <location>
        <begin position="366"/>
        <end position="381"/>
    </location>
</feature>
<keyword evidence="4" id="KW-1185">Reference proteome</keyword>
<dbReference type="InterPro" id="IPR016024">
    <property type="entry name" value="ARM-type_fold"/>
</dbReference>
<accession>A0ABC9GCB2</accession>
<reference evidence="3" key="1">
    <citation type="submission" date="2024-10" db="EMBL/GenBank/DDBJ databases">
        <authorList>
            <person name="Ryan C."/>
        </authorList>
    </citation>
    <scope>NUCLEOTIDE SEQUENCE [LARGE SCALE GENOMIC DNA]</scope>
</reference>
<evidence type="ECO:0000256" key="1">
    <source>
        <dbReference type="SAM" id="MobiDB-lite"/>
    </source>
</evidence>
<dbReference type="Proteomes" id="UP001497457">
    <property type="component" value="Chromosome 8b"/>
</dbReference>
<keyword evidence="2" id="KW-0812">Transmembrane</keyword>
<feature type="region of interest" description="Disordered" evidence="1">
    <location>
        <begin position="358"/>
        <end position="381"/>
    </location>
</feature>
<feature type="transmembrane region" description="Helical" evidence="2">
    <location>
        <begin position="181"/>
        <end position="204"/>
    </location>
</feature>
<dbReference type="AlphaFoldDB" id="A0ABC9GCB2"/>
<organism evidence="3 4">
    <name type="scientific">Urochloa decumbens</name>
    <dbReference type="NCBI Taxonomy" id="240449"/>
    <lineage>
        <taxon>Eukaryota</taxon>
        <taxon>Viridiplantae</taxon>
        <taxon>Streptophyta</taxon>
        <taxon>Embryophyta</taxon>
        <taxon>Tracheophyta</taxon>
        <taxon>Spermatophyta</taxon>
        <taxon>Magnoliopsida</taxon>
        <taxon>Liliopsida</taxon>
        <taxon>Poales</taxon>
        <taxon>Poaceae</taxon>
        <taxon>PACMAD clade</taxon>
        <taxon>Panicoideae</taxon>
        <taxon>Panicodae</taxon>
        <taxon>Paniceae</taxon>
        <taxon>Melinidinae</taxon>
        <taxon>Urochloa</taxon>
    </lineage>
</organism>